<dbReference type="CDD" id="cd06779">
    <property type="entry name" value="cpPDZ_Deg_HtrA-like"/>
    <property type="match status" value="1"/>
</dbReference>
<dbReference type="Gene3D" id="2.30.42.10">
    <property type="match status" value="1"/>
</dbReference>
<organism evidence="3 4">
    <name type="scientific">Aporhodopirellula aestuarii</name>
    <dbReference type="NCBI Taxonomy" id="2950107"/>
    <lineage>
        <taxon>Bacteria</taxon>
        <taxon>Pseudomonadati</taxon>
        <taxon>Planctomycetota</taxon>
        <taxon>Planctomycetia</taxon>
        <taxon>Pirellulales</taxon>
        <taxon>Pirellulaceae</taxon>
        <taxon>Aporhodopirellula</taxon>
    </lineage>
</organism>
<evidence type="ECO:0000259" key="2">
    <source>
        <dbReference type="PROSITE" id="PS50106"/>
    </source>
</evidence>
<evidence type="ECO:0000313" key="4">
    <source>
        <dbReference type="Proteomes" id="UP001202961"/>
    </source>
</evidence>
<gene>
    <name evidence="3" type="ORF">NB063_23900</name>
</gene>
<comment type="caution">
    <text evidence="3">The sequence shown here is derived from an EMBL/GenBank/DDBJ whole genome shotgun (WGS) entry which is preliminary data.</text>
</comment>
<protein>
    <submittedName>
        <fullName evidence="3">PDZ domain-containing protein</fullName>
    </submittedName>
</protein>
<evidence type="ECO:0000256" key="1">
    <source>
        <dbReference type="SAM" id="MobiDB-lite"/>
    </source>
</evidence>
<dbReference type="InterPro" id="IPR001478">
    <property type="entry name" value="PDZ"/>
</dbReference>
<dbReference type="RefSeq" id="WP_250931446.1">
    <property type="nucleotide sequence ID" value="NZ_JAMQBK010000063.1"/>
</dbReference>
<feature type="compositionally biased region" description="Polar residues" evidence="1">
    <location>
        <begin position="103"/>
        <end position="125"/>
    </location>
</feature>
<dbReference type="EMBL" id="JAMQBK010000063">
    <property type="protein sequence ID" value="MCM2373669.1"/>
    <property type="molecule type" value="Genomic_DNA"/>
</dbReference>
<keyword evidence="4" id="KW-1185">Reference proteome</keyword>
<dbReference type="SMART" id="SM00228">
    <property type="entry name" value="PDZ"/>
    <property type="match status" value="1"/>
</dbReference>
<dbReference type="Proteomes" id="UP001202961">
    <property type="component" value="Unassembled WGS sequence"/>
</dbReference>
<feature type="region of interest" description="Disordered" evidence="1">
    <location>
        <begin position="40"/>
        <end position="133"/>
    </location>
</feature>
<evidence type="ECO:0000313" key="3">
    <source>
        <dbReference type="EMBL" id="MCM2373669.1"/>
    </source>
</evidence>
<dbReference type="PROSITE" id="PS50106">
    <property type="entry name" value="PDZ"/>
    <property type="match status" value="1"/>
</dbReference>
<accession>A0ABT0U9L1</accession>
<proteinExistence type="predicted"/>
<reference evidence="3 4" key="1">
    <citation type="journal article" date="2022" name="Syst. Appl. Microbiol.">
        <title>Rhodopirellula aestuarii sp. nov., a novel member of the genus Rhodopirellula isolated from brackish sediments collected in the Tagus River estuary, Portugal.</title>
        <authorList>
            <person name="Vitorino I.R."/>
            <person name="Klimek D."/>
            <person name="Calusinska M."/>
            <person name="Lobo-da-Cunha A."/>
            <person name="Vasconcelos V."/>
            <person name="Lage O.M."/>
        </authorList>
    </citation>
    <scope>NUCLEOTIDE SEQUENCE [LARGE SCALE GENOMIC DNA]</scope>
    <source>
        <strain evidence="3 4">ICT_H3.1</strain>
    </source>
</reference>
<sequence>MAIQRQLTHRRLRTGLSTAVATTAICVFTTGSVLAQDSVRDRLSPGNGADQAGESQTDDNHSGDELNSPSNELNNPAANLNNPADDLNNPSDDLNRAGDRLNDASQNLTEADRTSATVSGQSSINRPGPDQVWYRGDDGRFFYRDSEGNQVFEEQVYGAPNQSQAGWNANQRPVLGIVLSETPNGLQVVGVQPGSAAEQAGIRMGDRIDRFNDQPATRSDEFARRISEMNPGDQLALDVTRNGQPQRLSATLGTAPQFDNRFRAARPTWNDDFGRNSGNMPRFQQDLDDLRQRIDTLSRRFETFSAGSGEKQQATE</sequence>
<feature type="domain" description="PDZ" evidence="2">
    <location>
        <begin position="175"/>
        <end position="219"/>
    </location>
</feature>
<dbReference type="InterPro" id="IPR036034">
    <property type="entry name" value="PDZ_sf"/>
</dbReference>
<name>A0ABT0U9L1_9BACT</name>
<feature type="compositionally biased region" description="Low complexity" evidence="1">
    <location>
        <begin position="65"/>
        <end position="92"/>
    </location>
</feature>
<dbReference type="SUPFAM" id="SSF50156">
    <property type="entry name" value="PDZ domain-like"/>
    <property type="match status" value="1"/>
</dbReference>
<feature type="compositionally biased region" description="Basic and acidic residues" evidence="1">
    <location>
        <begin position="93"/>
        <end position="102"/>
    </location>
</feature>
<dbReference type="Pfam" id="PF13180">
    <property type="entry name" value="PDZ_2"/>
    <property type="match status" value="1"/>
</dbReference>